<organism evidence="1 2">
    <name type="scientific">Erysiphe pulchra</name>
    <dbReference type="NCBI Taxonomy" id="225359"/>
    <lineage>
        <taxon>Eukaryota</taxon>
        <taxon>Fungi</taxon>
        <taxon>Dikarya</taxon>
        <taxon>Ascomycota</taxon>
        <taxon>Pezizomycotina</taxon>
        <taxon>Leotiomycetes</taxon>
        <taxon>Erysiphales</taxon>
        <taxon>Erysiphaceae</taxon>
        <taxon>Erysiphe</taxon>
    </lineage>
</organism>
<comment type="caution">
    <text evidence="1">The sequence shown here is derived from an EMBL/GenBank/DDBJ whole genome shotgun (WGS) entry which is preliminary data.</text>
</comment>
<accession>A0A2S4PU98</accession>
<proteinExistence type="predicted"/>
<gene>
    <name evidence="1" type="ORF">EPUL_004143</name>
</gene>
<evidence type="ECO:0000313" key="1">
    <source>
        <dbReference type="EMBL" id="POS85609.1"/>
    </source>
</evidence>
<keyword evidence="2" id="KW-1185">Reference proteome</keyword>
<name>A0A2S4PU98_9PEZI</name>
<reference evidence="1 2" key="1">
    <citation type="submission" date="2017-10" db="EMBL/GenBank/DDBJ databases">
        <title>Development of genomic resources for the powdery mildew, Erysiphe pulchra.</title>
        <authorList>
            <person name="Wadl P.A."/>
            <person name="Mack B.M."/>
            <person name="Moore G."/>
            <person name="Beltz S.B."/>
        </authorList>
    </citation>
    <scope>NUCLEOTIDE SEQUENCE [LARGE SCALE GENOMIC DNA]</scope>
    <source>
        <strain evidence="1">Cflorida</strain>
    </source>
</reference>
<sequence length="141" mass="15413">MAHIRQIAPLVGFAQRLHVLQRLKNRPLPYGECIQKNDLSVKLRPAAGCLEPLAENSASQIIIIASSPLTSNHTPVVATITSPSSNASNIKKNTTQDRATLEAPLASKNRAQHKNPFEVLATDKGQSDRQMIFSLKVIKIL</sequence>
<evidence type="ECO:0000313" key="2">
    <source>
        <dbReference type="Proteomes" id="UP000237438"/>
    </source>
</evidence>
<protein>
    <submittedName>
        <fullName evidence="1">Uncharacterized protein</fullName>
    </submittedName>
</protein>
<dbReference type="Proteomes" id="UP000237438">
    <property type="component" value="Unassembled WGS sequence"/>
</dbReference>
<dbReference type="AlphaFoldDB" id="A0A2S4PU98"/>
<dbReference type="EMBL" id="PEDP01000549">
    <property type="protein sequence ID" value="POS85609.1"/>
    <property type="molecule type" value="Genomic_DNA"/>
</dbReference>